<comment type="subcellular location">
    <subcellularLocation>
        <location evidence="1">Membrane</location>
        <topology evidence="1">Multi-pass membrane protein</topology>
    </subcellularLocation>
</comment>
<keyword evidence="10" id="KW-1185">Reference proteome</keyword>
<accession>A0A0D7BFF8</accession>
<dbReference type="GO" id="GO:0008324">
    <property type="term" value="F:monoatomic cation transmembrane transporter activity"/>
    <property type="evidence" value="ECO:0007669"/>
    <property type="project" value="InterPro"/>
</dbReference>
<evidence type="ECO:0000256" key="3">
    <source>
        <dbReference type="ARBA" id="ARBA00022692"/>
    </source>
</evidence>
<dbReference type="InterPro" id="IPR002524">
    <property type="entry name" value="Cation_efflux"/>
</dbReference>
<evidence type="ECO:0000256" key="5">
    <source>
        <dbReference type="ARBA" id="ARBA00023136"/>
    </source>
</evidence>
<evidence type="ECO:0000313" key="9">
    <source>
        <dbReference type="EMBL" id="KIY69227.1"/>
    </source>
</evidence>
<evidence type="ECO:0000256" key="1">
    <source>
        <dbReference type="ARBA" id="ARBA00004141"/>
    </source>
</evidence>
<evidence type="ECO:0000256" key="6">
    <source>
        <dbReference type="SAM" id="MobiDB-lite"/>
    </source>
</evidence>
<evidence type="ECO:0000256" key="4">
    <source>
        <dbReference type="ARBA" id="ARBA00022989"/>
    </source>
</evidence>
<evidence type="ECO:0000313" key="10">
    <source>
        <dbReference type="Proteomes" id="UP000054007"/>
    </source>
</evidence>
<dbReference type="EMBL" id="KN880488">
    <property type="protein sequence ID" value="KIY69227.1"/>
    <property type="molecule type" value="Genomic_DNA"/>
</dbReference>
<feature type="compositionally biased region" description="Basic and acidic residues" evidence="6">
    <location>
        <begin position="26"/>
        <end position="41"/>
    </location>
</feature>
<dbReference type="STRING" id="1314674.A0A0D7BFF8"/>
<keyword evidence="3 7" id="KW-0812">Transmembrane</keyword>
<evidence type="ECO:0000256" key="7">
    <source>
        <dbReference type="SAM" id="Phobius"/>
    </source>
</evidence>
<dbReference type="InterPro" id="IPR036837">
    <property type="entry name" value="Cation_efflux_CTD_sf"/>
</dbReference>
<evidence type="ECO:0000259" key="8">
    <source>
        <dbReference type="Pfam" id="PF01545"/>
    </source>
</evidence>
<dbReference type="PANTHER" id="PTHR43840">
    <property type="entry name" value="MITOCHONDRIAL METAL TRANSPORTER 1-RELATED"/>
    <property type="match status" value="1"/>
</dbReference>
<feature type="transmembrane region" description="Helical" evidence="7">
    <location>
        <begin position="152"/>
        <end position="173"/>
    </location>
</feature>
<dbReference type="AlphaFoldDB" id="A0A0D7BFF8"/>
<dbReference type="NCBIfam" id="TIGR01297">
    <property type="entry name" value="CDF"/>
    <property type="match status" value="1"/>
</dbReference>
<dbReference type="GO" id="GO:0016020">
    <property type="term" value="C:membrane"/>
    <property type="evidence" value="ECO:0007669"/>
    <property type="project" value="UniProtKB-SubCell"/>
</dbReference>
<dbReference type="InterPro" id="IPR027469">
    <property type="entry name" value="Cation_efflux_TMD_sf"/>
</dbReference>
<dbReference type="OrthoDB" id="435980at2759"/>
<feature type="region of interest" description="Disordered" evidence="6">
    <location>
        <begin position="1"/>
        <end position="56"/>
    </location>
</feature>
<evidence type="ECO:0000256" key="2">
    <source>
        <dbReference type="ARBA" id="ARBA00022448"/>
    </source>
</evidence>
<feature type="domain" description="Cation efflux protein transmembrane" evidence="8">
    <location>
        <begin position="82"/>
        <end position="301"/>
    </location>
</feature>
<dbReference type="GO" id="GO:0030003">
    <property type="term" value="P:intracellular monoatomic cation homeostasis"/>
    <property type="evidence" value="ECO:0007669"/>
    <property type="project" value="UniProtKB-ARBA"/>
</dbReference>
<feature type="transmembrane region" description="Helical" evidence="7">
    <location>
        <begin position="80"/>
        <end position="102"/>
    </location>
</feature>
<dbReference type="InterPro" id="IPR050291">
    <property type="entry name" value="CDF_Transporter"/>
</dbReference>
<dbReference type="Gene3D" id="3.30.70.1350">
    <property type="entry name" value="Cation efflux protein, cytoplasmic domain"/>
    <property type="match status" value="1"/>
</dbReference>
<keyword evidence="4 7" id="KW-1133">Transmembrane helix</keyword>
<dbReference type="GO" id="GO:0098771">
    <property type="term" value="P:inorganic ion homeostasis"/>
    <property type="evidence" value="ECO:0007669"/>
    <property type="project" value="UniProtKB-ARBA"/>
</dbReference>
<keyword evidence="2" id="KW-0813">Transport</keyword>
<dbReference type="Gene3D" id="1.20.1510.10">
    <property type="entry name" value="Cation efflux protein transmembrane domain"/>
    <property type="match status" value="1"/>
</dbReference>
<dbReference type="Pfam" id="PF01545">
    <property type="entry name" value="Cation_efflux"/>
    <property type="match status" value="1"/>
</dbReference>
<sequence>MQRRTHSTQSGKDEPNADSKPANGTHDVHKHEHEHGHDGYGHTHSHSIFGGHTHSADEAHNQGAEIIAALQGKGDRGSNITLLGLFSNVALTGIKGAAGWWLHSASLLADAGHSMSDLLGDFVVLICWNLSRRPPSARYPYGFAKFETIGSATISLLLIGGALGIGFHSYHLLLHALTETAATMPSGPLQEALHNVTTIAPVPEMLAQHGHTHAVDPNAAWVALLSVAVKEGMYRLTRRVADQEKSPVLLANAYHHRSDAYSSGVALLAILGTTWFPALPLDPIGGLLVSFVVARQGLSVLFGCWTDLTDASVSDSTKSSLARLLNPLVDSTEGLFAIRSVRARHAGSMIYVDLVADVRSTLSVVQTSELENTISSTLKDARKEIAEVRVQFHPRDS</sequence>
<dbReference type="SUPFAM" id="SSF161111">
    <property type="entry name" value="Cation efflux protein transmembrane domain-like"/>
    <property type="match status" value="1"/>
</dbReference>
<dbReference type="InterPro" id="IPR058533">
    <property type="entry name" value="Cation_efflux_TM"/>
</dbReference>
<gene>
    <name evidence="9" type="ORF">CYLTODRAFT_430561</name>
</gene>
<protein>
    <recommendedName>
        <fullName evidence="8">Cation efflux protein transmembrane domain-containing protein</fullName>
    </recommendedName>
</protein>
<reference evidence="9 10" key="1">
    <citation type="journal article" date="2015" name="Fungal Genet. Biol.">
        <title>Evolution of novel wood decay mechanisms in Agaricales revealed by the genome sequences of Fistulina hepatica and Cylindrobasidium torrendii.</title>
        <authorList>
            <person name="Floudas D."/>
            <person name="Held B.W."/>
            <person name="Riley R."/>
            <person name="Nagy L.G."/>
            <person name="Koehler G."/>
            <person name="Ransdell A.S."/>
            <person name="Younus H."/>
            <person name="Chow J."/>
            <person name="Chiniquy J."/>
            <person name="Lipzen A."/>
            <person name="Tritt A."/>
            <person name="Sun H."/>
            <person name="Haridas S."/>
            <person name="LaButti K."/>
            <person name="Ohm R.A."/>
            <person name="Kues U."/>
            <person name="Blanchette R.A."/>
            <person name="Grigoriev I.V."/>
            <person name="Minto R.E."/>
            <person name="Hibbett D.S."/>
        </authorList>
    </citation>
    <scope>NUCLEOTIDE SEQUENCE [LARGE SCALE GENOMIC DNA]</scope>
    <source>
        <strain evidence="9 10">FP15055 ss-10</strain>
    </source>
</reference>
<dbReference type="SUPFAM" id="SSF160240">
    <property type="entry name" value="Cation efflux protein cytoplasmic domain-like"/>
    <property type="match status" value="1"/>
</dbReference>
<organism evidence="9 10">
    <name type="scientific">Cylindrobasidium torrendii FP15055 ss-10</name>
    <dbReference type="NCBI Taxonomy" id="1314674"/>
    <lineage>
        <taxon>Eukaryota</taxon>
        <taxon>Fungi</taxon>
        <taxon>Dikarya</taxon>
        <taxon>Basidiomycota</taxon>
        <taxon>Agaricomycotina</taxon>
        <taxon>Agaricomycetes</taxon>
        <taxon>Agaricomycetidae</taxon>
        <taxon>Agaricales</taxon>
        <taxon>Marasmiineae</taxon>
        <taxon>Physalacriaceae</taxon>
        <taxon>Cylindrobasidium</taxon>
    </lineage>
</organism>
<dbReference type="Proteomes" id="UP000054007">
    <property type="component" value="Unassembled WGS sequence"/>
</dbReference>
<keyword evidence="5 7" id="KW-0472">Membrane</keyword>
<proteinExistence type="predicted"/>
<name>A0A0D7BFF8_9AGAR</name>
<dbReference type="PANTHER" id="PTHR43840:SF15">
    <property type="entry name" value="MITOCHONDRIAL METAL TRANSPORTER 1-RELATED"/>
    <property type="match status" value="1"/>
</dbReference>